<keyword evidence="5" id="KW-0698">rRNA processing</keyword>
<reference evidence="12" key="1">
    <citation type="journal article" date="2020" name="Stud. Mycol.">
        <title>101 Dothideomycetes genomes: a test case for predicting lifestyles and emergence of pathogens.</title>
        <authorList>
            <person name="Haridas S."/>
            <person name="Albert R."/>
            <person name="Binder M."/>
            <person name="Bloem J."/>
            <person name="Labutti K."/>
            <person name="Salamov A."/>
            <person name="Andreopoulos B."/>
            <person name="Baker S."/>
            <person name="Barry K."/>
            <person name="Bills G."/>
            <person name="Bluhm B."/>
            <person name="Cannon C."/>
            <person name="Castanera R."/>
            <person name="Culley D."/>
            <person name="Daum C."/>
            <person name="Ezra D."/>
            <person name="Gonzalez J."/>
            <person name="Henrissat B."/>
            <person name="Kuo A."/>
            <person name="Liang C."/>
            <person name="Lipzen A."/>
            <person name="Lutzoni F."/>
            <person name="Magnuson J."/>
            <person name="Mondo S."/>
            <person name="Nolan M."/>
            <person name="Ohm R."/>
            <person name="Pangilinan J."/>
            <person name="Park H.-J."/>
            <person name="Ramirez L."/>
            <person name="Alfaro M."/>
            <person name="Sun H."/>
            <person name="Tritt A."/>
            <person name="Yoshinaga Y."/>
            <person name="Zwiers L.-H."/>
            <person name="Turgeon B."/>
            <person name="Goodwin S."/>
            <person name="Spatafora J."/>
            <person name="Crous P."/>
            <person name="Grigoriev I."/>
        </authorList>
    </citation>
    <scope>NUCLEOTIDE SEQUENCE</scope>
    <source>
        <strain evidence="12">CBS 260.36</strain>
    </source>
</reference>
<comment type="subcellular location">
    <subcellularLocation>
        <location evidence="1 5">Nucleus</location>
        <location evidence="1 5">Nucleolus</location>
    </subcellularLocation>
</comment>
<keyword evidence="4 5" id="KW-0539">Nucleus</keyword>
<feature type="domain" description="Nrap protein" evidence="9">
    <location>
        <begin position="558"/>
        <end position="739"/>
    </location>
</feature>
<evidence type="ECO:0000313" key="12">
    <source>
        <dbReference type="EMBL" id="KAF2155352.1"/>
    </source>
</evidence>
<evidence type="ECO:0000259" key="11">
    <source>
        <dbReference type="Pfam" id="PF17407"/>
    </source>
</evidence>
<comment type="similarity">
    <text evidence="2 5">Belongs to the NRAP family.</text>
</comment>
<dbReference type="Pfam" id="PF17407">
    <property type="entry name" value="Nrap_D6"/>
    <property type="match status" value="1"/>
</dbReference>
<feature type="domain" description="Nrap protein" evidence="11">
    <location>
        <begin position="905"/>
        <end position="1028"/>
    </location>
</feature>
<accession>A0A9P4MJI4</accession>
<dbReference type="InterPro" id="IPR035367">
    <property type="entry name" value="Nrap_D2"/>
</dbReference>
<dbReference type="Gene3D" id="1.10.1410.10">
    <property type="match status" value="1"/>
</dbReference>
<keyword evidence="5" id="KW-0690">Ribosome biogenesis</keyword>
<evidence type="ECO:0000313" key="13">
    <source>
        <dbReference type="Proteomes" id="UP000799439"/>
    </source>
</evidence>
<evidence type="ECO:0000256" key="2">
    <source>
        <dbReference type="ARBA" id="ARBA00006674"/>
    </source>
</evidence>
<keyword evidence="3 5" id="KW-0694">RNA-binding</keyword>
<feature type="non-terminal residue" evidence="12">
    <location>
        <position position="1"/>
    </location>
</feature>
<dbReference type="GO" id="GO:0003723">
    <property type="term" value="F:RNA binding"/>
    <property type="evidence" value="ECO:0007669"/>
    <property type="project" value="UniProtKB-KW"/>
</dbReference>
<evidence type="ECO:0000259" key="8">
    <source>
        <dbReference type="Pfam" id="PF17404"/>
    </source>
</evidence>
<evidence type="ECO:0000259" key="10">
    <source>
        <dbReference type="Pfam" id="PF17406"/>
    </source>
</evidence>
<evidence type="ECO:0000256" key="1">
    <source>
        <dbReference type="ARBA" id="ARBA00004604"/>
    </source>
</evidence>
<dbReference type="Pfam" id="PF17404">
    <property type="entry name" value="Nrap_D3"/>
    <property type="match status" value="1"/>
</dbReference>
<evidence type="ECO:0000259" key="7">
    <source>
        <dbReference type="Pfam" id="PF17403"/>
    </source>
</evidence>
<proteinExistence type="inferred from homology"/>
<dbReference type="Gene3D" id="3.30.70.3030">
    <property type="match status" value="1"/>
</dbReference>
<dbReference type="PANTHER" id="PTHR17972">
    <property type="entry name" value="NUCLEOLAR RNA-ASSOCIATED PROTEIN"/>
    <property type="match status" value="1"/>
</dbReference>
<dbReference type="Pfam" id="PF17405">
    <property type="entry name" value="Nrap_D4"/>
    <property type="match status" value="1"/>
</dbReference>
<name>A0A9P4MJI4_9PEZI</name>
<organism evidence="12 13">
    <name type="scientific">Myriangium duriaei CBS 260.36</name>
    <dbReference type="NCBI Taxonomy" id="1168546"/>
    <lineage>
        <taxon>Eukaryota</taxon>
        <taxon>Fungi</taxon>
        <taxon>Dikarya</taxon>
        <taxon>Ascomycota</taxon>
        <taxon>Pezizomycotina</taxon>
        <taxon>Dothideomycetes</taxon>
        <taxon>Dothideomycetidae</taxon>
        <taxon>Myriangiales</taxon>
        <taxon>Myriangiaceae</taxon>
        <taxon>Myriangium</taxon>
    </lineage>
</organism>
<evidence type="ECO:0000259" key="9">
    <source>
        <dbReference type="Pfam" id="PF17405"/>
    </source>
</evidence>
<feature type="non-terminal residue" evidence="12">
    <location>
        <position position="1029"/>
    </location>
</feature>
<feature type="domain" description="Nrap protein" evidence="7">
    <location>
        <begin position="248"/>
        <end position="384"/>
    </location>
</feature>
<evidence type="ECO:0000256" key="5">
    <source>
        <dbReference type="RuleBase" id="RU364032"/>
    </source>
</evidence>
<gene>
    <name evidence="12" type="ORF">K461DRAFT_205267</name>
</gene>
<keyword evidence="5" id="KW-0687">Ribonucleoprotein</keyword>
<dbReference type="Pfam" id="PF03813">
    <property type="entry name" value="Nrap"/>
    <property type="match status" value="1"/>
</dbReference>
<dbReference type="GO" id="GO:0006409">
    <property type="term" value="P:tRNA export from nucleus"/>
    <property type="evidence" value="ECO:0007669"/>
    <property type="project" value="TreeGrafter"/>
</dbReference>
<dbReference type="Proteomes" id="UP000799439">
    <property type="component" value="Unassembled WGS sequence"/>
</dbReference>
<dbReference type="PANTHER" id="PTHR17972:SF0">
    <property type="entry name" value="NUCLEOLAR PROTEIN 6"/>
    <property type="match status" value="1"/>
</dbReference>
<sequence length="1029" mass="112957">GDQKASMLQLQIEELLGQVRPKKGKTATAAEACLHELKSAIESLSSKPAVSLVNAERELIKKSRVATPFPDPRPSHDAQYKLEFQPPAGVNVVGSYAASTALRTDKVLTVDMMVQMPDGLFQDKDYLDYRYFYRRAYYLACLAAGIRSAVQGKYGLDFESQAGNPLCPILVVQSAEASSAPKWRVNILPSISRKVFTDDRLLPSKSLVRHGAGNGEPTALYNSSIQAERQTVAYLKLIHSASTSCDDFKDASLLLRVWLQQRGFSGSLQSGGFGGFEATALMAALLLAGILSPRYNTYQLFKATLQYLVTKDCSKAPVTIGESESSAKVLVVADTPVLFDAARAHNLLFKMTVWSYKALRQQARITLNMLADTHFDTFEPAFIVREDSLHLKYDLCLALPSQLLSTKDEHDHLALSYRSKLYSVLTRGLGDRITQLDLRTDQSGHWNLGSARPSWRTKGEIVIALRLNPANASRTVDHGPSAEDKVAAAEFRKFWGDRAELRRFKDGSILESLVWSAKAGEQALIVDIVTSLVDKHFGSASATALRVLGGDVTRMITHAQGNSAFQPIMETFKTLETDIRSLDELPLTVRQVSAADPQACFASLQIPSISSPPVDVVVQFESSARWPDDLHAVQRTKAAFLLKISALLKESHPDLTSRVGLENTSIQALNQSFLDLAYPACTFRIRIHHERETALLQRLLKDKTTAPPDRDAAAAALAQYKRDFQASPAHTSAMAKLSTRFPALSATTRLLKKWFSSHHLLSHFPEPVVELLAARAFLHPAPYPVPGSPKTGLLRTLAWLGRWNWRTEPLIVLDPAAEKADNDALFTAARTRFEAWRRLDPALNRVVMFAASATDPDGTAWTDMTAAGPSRVVVGRMTQLAAAASELIRGHDWDLDTEALFGSSLDDYDFVLRMSSEVVQTKKKASGGFKNLVLAAEAQSGGGFDPVGMFLEELRAVYGSAVVFFYGGRENDVIAGLWNPVTAKRAWKVGLDYSSVPVIGEDEVEAVINKDGILAEIARLGGDMIARVE</sequence>
<comment type="caution">
    <text evidence="12">The sequence shown here is derived from an EMBL/GenBank/DDBJ whole genome shotgun (WGS) entry which is preliminary data.</text>
</comment>
<dbReference type="AlphaFoldDB" id="A0A9P4MJI4"/>
<dbReference type="Pfam" id="PF17403">
    <property type="entry name" value="Nrap_D2"/>
    <property type="match status" value="1"/>
</dbReference>
<evidence type="ECO:0000259" key="6">
    <source>
        <dbReference type="Pfam" id="PF03813"/>
    </source>
</evidence>
<evidence type="ECO:0000256" key="4">
    <source>
        <dbReference type="ARBA" id="ARBA00023242"/>
    </source>
</evidence>
<feature type="domain" description="Nrap protein" evidence="6">
    <location>
        <begin position="110"/>
        <end position="243"/>
    </location>
</feature>
<dbReference type="InterPro" id="IPR005554">
    <property type="entry name" value="NOL6/Upt22"/>
</dbReference>
<dbReference type="InterPro" id="IPR035369">
    <property type="entry name" value="Nrap_D4"/>
</dbReference>
<dbReference type="InterPro" id="IPR035371">
    <property type="entry name" value="Nrap_D6"/>
</dbReference>
<dbReference type="InterPro" id="IPR035082">
    <property type="entry name" value="Nrap_D1"/>
</dbReference>
<dbReference type="Pfam" id="PF17406">
    <property type="entry name" value="Nrap_D5"/>
    <property type="match status" value="1"/>
</dbReference>
<dbReference type="EMBL" id="ML996083">
    <property type="protein sequence ID" value="KAF2155352.1"/>
    <property type="molecule type" value="Genomic_DNA"/>
</dbReference>
<feature type="domain" description="Nrap protein" evidence="8">
    <location>
        <begin position="391"/>
        <end position="537"/>
    </location>
</feature>
<dbReference type="GO" id="GO:0034456">
    <property type="term" value="C:UTP-C complex"/>
    <property type="evidence" value="ECO:0007669"/>
    <property type="project" value="TreeGrafter"/>
</dbReference>
<keyword evidence="13" id="KW-1185">Reference proteome</keyword>
<dbReference type="GO" id="GO:0006364">
    <property type="term" value="P:rRNA processing"/>
    <property type="evidence" value="ECO:0007669"/>
    <property type="project" value="UniProtKB-KW"/>
</dbReference>
<dbReference type="InterPro" id="IPR035370">
    <property type="entry name" value="Nrap_D5"/>
</dbReference>
<evidence type="ECO:0000256" key="3">
    <source>
        <dbReference type="ARBA" id="ARBA00022884"/>
    </source>
</evidence>
<dbReference type="OrthoDB" id="10251401at2759"/>
<dbReference type="InterPro" id="IPR035368">
    <property type="entry name" value="Nrap_D3"/>
</dbReference>
<dbReference type="GO" id="GO:0032040">
    <property type="term" value="C:small-subunit processome"/>
    <property type="evidence" value="ECO:0007669"/>
    <property type="project" value="TreeGrafter"/>
</dbReference>
<protein>
    <recommendedName>
        <fullName evidence="5">U3 small nucleolar RNA-associated protein 22</fullName>
    </recommendedName>
</protein>
<dbReference type="GO" id="GO:0032545">
    <property type="term" value="C:CURI complex"/>
    <property type="evidence" value="ECO:0007669"/>
    <property type="project" value="TreeGrafter"/>
</dbReference>
<feature type="domain" description="Nrap protein" evidence="10">
    <location>
        <begin position="741"/>
        <end position="901"/>
    </location>
</feature>